<organism evidence="1 2">
    <name type="scientific">Massilia genomosp. 1</name>
    <dbReference type="NCBI Taxonomy" id="2609280"/>
    <lineage>
        <taxon>Bacteria</taxon>
        <taxon>Pseudomonadati</taxon>
        <taxon>Pseudomonadota</taxon>
        <taxon>Betaproteobacteria</taxon>
        <taxon>Burkholderiales</taxon>
        <taxon>Oxalobacteraceae</taxon>
        <taxon>Telluria group</taxon>
        <taxon>Massilia</taxon>
    </lineage>
</organism>
<accession>A0ABX0MWJ7</accession>
<keyword evidence="2" id="KW-1185">Reference proteome</keyword>
<sequence length="116" mass="13304">MKIEIILGTFYSAGDENRFFQGLASVRGLQRYVGLGRGLILTVNVGRLTRDSLMDLIAIFWRYQIPLKVLAVLGDKPRFSWLKEHEWYWHHNMFGNSDGVSAGDGVRFDKRTRADA</sequence>
<dbReference type="RefSeq" id="WP_167241387.1">
    <property type="nucleotide sequence ID" value="NZ_WHJF01000303.1"/>
</dbReference>
<evidence type="ECO:0000313" key="1">
    <source>
        <dbReference type="EMBL" id="NHZ67141.1"/>
    </source>
</evidence>
<gene>
    <name evidence="1" type="ORF">F1735_33625</name>
</gene>
<comment type="caution">
    <text evidence="1">The sequence shown here is derived from an EMBL/GenBank/DDBJ whole genome shotgun (WGS) entry which is preliminary data.</text>
</comment>
<protein>
    <submittedName>
        <fullName evidence="1">Uncharacterized protein</fullName>
    </submittedName>
</protein>
<reference evidence="1 2" key="1">
    <citation type="submission" date="2019-10" db="EMBL/GenBank/DDBJ databases">
        <title>Taxonomy of Antarctic Massilia spp.: description of Massilia rubra sp. nov., Massilia aquatica sp. nov., Massilia mucilaginosa sp. nov., Massilia frigida sp. nov. isolated from streams, lakes and regoliths.</title>
        <authorList>
            <person name="Holochova P."/>
            <person name="Sedlacek I."/>
            <person name="Kralova S."/>
            <person name="Maslanova I."/>
            <person name="Busse H.-J."/>
            <person name="Stankova E."/>
            <person name="Vrbovska V."/>
            <person name="Kovarovic V."/>
            <person name="Bartak M."/>
            <person name="Svec P."/>
            <person name="Pantucek R."/>
        </authorList>
    </citation>
    <scope>NUCLEOTIDE SEQUENCE [LARGE SCALE GENOMIC DNA]</scope>
    <source>
        <strain evidence="1 2">CCM 8694</strain>
    </source>
</reference>
<dbReference type="EMBL" id="WHJF01000303">
    <property type="protein sequence ID" value="NHZ67141.1"/>
    <property type="molecule type" value="Genomic_DNA"/>
</dbReference>
<name>A0ABX0MWJ7_9BURK</name>
<dbReference type="Proteomes" id="UP000610594">
    <property type="component" value="Unassembled WGS sequence"/>
</dbReference>
<evidence type="ECO:0000313" key="2">
    <source>
        <dbReference type="Proteomes" id="UP000610594"/>
    </source>
</evidence>
<proteinExistence type="predicted"/>